<keyword evidence="3" id="KW-1185">Reference proteome</keyword>
<comment type="caution">
    <text evidence="2">The sequence shown here is derived from an EMBL/GenBank/DDBJ whole genome shotgun (WGS) entry which is preliminary data.</text>
</comment>
<evidence type="ECO:0000256" key="1">
    <source>
        <dbReference type="SAM" id="SignalP"/>
    </source>
</evidence>
<name>A0ABS7Z4U0_9SPHI</name>
<feature type="signal peptide" evidence="1">
    <location>
        <begin position="1"/>
        <end position="21"/>
    </location>
</feature>
<dbReference type="RefSeq" id="WP_225552725.1">
    <property type="nucleotide sequence ID" value="NZ_JADEYP010000013.1"/>
</dbReference>
<keyword evidence="1" id="KW-0732">Signal</keyword>
<dbReference type="Proteomes" id="UP001165302">
    <property type="component" value="Unassembled WGS sequence"/>
</dbReference>
<reference evidence="2" key="1">
    <citation type="submission" date="2020-10" db="EMBL/GenBank/DDBJ databases">
        <authorList>
            <person name="Lu T."/>
            <person name="Wang Q."/>
            <person name="Han X."/>
        </authorList>
    </citation>
    <scope>NUCLEOTIDE SEQUENCE</scope>
    <source>
        <strain evidence="2">WQ 366</strain>
    </source>
</reference>
<organism evidence="2 3">
    <name type="scientific">Sphingobacterium bovistauri</name>
    <dbReference type="NCBI Taxonomy" id="2781959"/>
    <lineage>
        <taxon>Bacteria</taxon>
        <taxon>Pseudomonadati</taxon>
        <taxon>Bacteroidota</taxon>
        <taxon>Sphingobacteriia</taxon>
        <taxon>Sphingobacteriales</taxon>
        <taxon>Sphingobacteriaceae</taxon>
        <taxon>Sphingobacterium</taxon>
    </lineage>
</organism>
<evidence type="ECO:0000313" key="3">
    <source>
        <dbReference type="Proteomes" id="UP001165302"/>
    </source>
</evidence>
<proteinExistence type="predicted"/>
<feature type="chain" id="PRO_5046623020" description="DUF4369 domain-containing protein" evidence="1">
    <location>
        <begin position="22"/>
        <end position="311"/>
    </location>
</feature>
<dbReference type="EMBL" id="JADEYP010000013">
    <property type="protein sequence ID" value="MCA5005211.1"/>
    <property type="molecule type" value="Genomic_DNA"/>
</dbReference>
<sequence length="311" mass="36336">MKSLKAPILLLALISFASAFAQTQDELSTPINNSTINSIIGVDRDLKFILLVEQNNAYFLSLKSADMLEIRDNTIYLTRPDNQFSSFKFDISNTQLNIYLTPERQQELEIKTYKILSEDIESIVFDLFIDTPEKLNTVMANQDRFPYQFHFLLSSYYAFEIPYVENINNLFIRTMLADSNYELAKEVYKKLYSPKDANTYFDKELDSSFDNLLIHAIEAEDIALLSSIPDSYFEDHIQLNTNISISYLGYAVLQHKKKAMLFLSKKSAQPEYIIIDTSRNKKYTYQNLPELVRDEDALLDYYEILYKKRNY</sequence>
<evidence type="ECO:0000313" key="2">
    <source>
        <dbReference type="EMBL" id="MCA5005211.1"/>
    </source>
</evidence>
<evidence type="ECO:0008006" key="4">
    <source>
        <dbReference type="Google" id="ProtNLM"/>
    </source>
</evidence>
<gene>
    <name evidence="2" type="ORF">IPZ78_08605</name>
</gene>
<accession>A0ABS7Z4U0</accession>
<protein>
    <recommendedName>
        <fullName evidence="4">DUF4369 domain-containing protein</fullName>
    </recommendedName>
</protein>